<accession>A0AAD6QZ80</accession>
<name>A0AAD6QZ80_9ROSI</name>
<keyword evidence="2" id="KW-1185">Reference proteome</keyword>
<gene>
    <name evidence="1" type="ORF">NC653_010043</name>
</gene>
<evidence type="ECO:0000313" key="2">
    <source>
        <dbReference type="Proteomes" id="UP001164929"/>
    </source>
</evidence>
<reference evidence="1 2" key="1">
    <citation type="journal article" date="2023" name="Mol. Ecol. Resour.">
        <title>Chromosome-level genome assembly of a triploid poplar Populus alba 'Berolinensis'.</title>
        <authorList>
            <person name="Chen S."/>
            <person name="Yu Y."/>
            <person name="Wang X."/>
            <person name="Wang S."/>
            <person name="Zhang T."/>
            <person name="Zhou Y."/>
            <person name="He R."/>
            <person name="Meng N."/>
            <person name="Wang Y."/>
            <person name="Liu W."/>
            <person name="Liu Z."/>
            <person name="Liu J."/>
            <person name="Guo Q."/>
            <person name="Huang H."/>
            <person name="Sederoff R.R."/>
            <person name="Wang G."/>
            <person name="Qu G."/>
            <person name="Chen S."/>
        </authorList>
    </citation>
    <scope>NUCLEOTIDE SEQUENCE [LARGE SCALE GENOMIC DNA]</scope>
    <source>
        <strain evidence="1">SC-2020</strain>
    </source>
</reference>
<dbReference type="AlphaFoldDB" id="A0AAD6QZ80"/>
<sequence>MGAQEKRWMHCFEALFEGVAKRRIVKEGCQEEELSGWLLSLRDEGFTVASASSNWGQSVVNFQAQVHWKESGSYPENNSTMLMSWRKNTMCHVVSRRAKWEATKILRFGRMLSPSLNGSRMLNSETEEE</sequence>
<protein>
    <submittedName>
        <fullName evidence="1">Uncharacterized protein</fullName>
    </submittedName>
</protein>
<dbReference type="Proteomes" id="UP001164929">
    <property type="component" value="Chromosome 4"/>
</dbReference>
<comment type="caution">
    <text evidence="1">The sequence shown here is derived from an EMBL/GenBank/DDBJ whole genome shotgun (WGS) entry which is preliminary data.</text>
</comment>
<proteinExistence type="predicted"/>
<organism evidence="1 2">
    <name type="scientific">Populus alba x Populus x berolinensis</name>
    <dbReference type="NCBI Taxonomy" id="444605"/>
    <lineage>
        <taxon>Eukaryota</taxon>
        <taxon>Viridiplantae</taxon>
        <taxon>Streptophyta</taxon>
        <taxon>Embryophyta</taxon>
        <taxon>Tracheophyta</taxon>
        <taxon>Spermatophyta</taxon>
        <taxon>Magnoliopsida</taxon>
        <taxon>eudicotyledons</taxon>
        <taxon>Gunneridae</taxon>
        <taxon>Pentapetalae</taxon>
        <taxon>rosids</taxon>
        <taxon>fabids</taxon>
        <taxon>Malpighiales</taxon>
        <taxon>Salicaceae</taxon>
        <taxon>Saliceae</taxon>
        <taxon>Populus</taxon>
    </lineage>
</organism>
<dbReference type="EMBL" id="JAQIZT010000004">
    <property type="protein sequence ID" value="KAJ6999238.1"/>
    <property type="molecule type" value="Genomic_DNA"/>
</dbReference>
<evidence type="ECO:0000313" key="1">
    <source>
        <dbReference type="EMBL" id="KAJ6999238.1"/>
    </source>
</evidence>